<dbReference type="RefSeq" id="WP_345251694.1">
    <property type="nucleotide sequence ID" value="NZ_BAABFO010000026.1"/>
</dbReference>
<dbReference type="Pfam" id="PF13458">
    <property type="entry name" value="Peripla_BP_6"/>
    <property type="match status" value="1"/>
</dbReference>
<evidence type="ECO:0000256" key="3">
    <source>
        <dbReference type="SAM" id="SignalP"/>
    </source>
</evidence>
<dbReference type="PANTHER" id="PTHR30483:SF6">
    <property type="entry name" value="PERIPLASMIC BINDING PROTEIN OF ABC TRANSPORTER FOR NATURAL AMINO ACIDS"/>
    <property type="match status" value="1"/>
</dbReference>
<keyword evidence="6" id="KW-1185">Reference proteome</keyword>
<comment type="similarity">
    <text evidence="1">Belongs to the leucine-binding protein family.</text>
</comment>
<accession>A0ABP8HLA5</accession>
<evidence type="ECO:0000256" key="1">
    <source>
        <dbReference type="ARBA" id="ARBA00010062"/>
    </source>
</evidence>
<dbReference type="PANTHER" id="PTHR30483">
    <property type="entry name" value="LEUCINE-SPECIFIC-BINDING PROTEIN"/>
    <property type="match status" value="1"/>
</dbReference>
<organism evidence="5 6">
    <name type="scientific">Pigmentiphaga soli</name>
    <dbReference type="NCBI Taxonomy" id="1007095"/>
    <lineage>
        <taxon>Bacteria</taxon>
        <taxon>Pseudomonadati</taxon>
        <taxon>Pseudomonadota</taxon>
        <taxon>Betaproteobacteria</taxon>
        <taxon>Burkholderiales</taxon>
        <taxon>Alcaligenaceae</taxon>
        <taxon>Pigmentiphaga</taxon>
    </lineage>
</organism>
<evidence type="ECO:0000313" key="6">
    <source>
        <dbReference type="Proteomes" id="UP001501671"/>
    </source>
</evidence>
<dbReference type="InterPro" id="IPR028081">
    <property type="entry name" value="Leu-bd"/>
</dbReference>
<name>A0ABP8HLA5_9BURK</name>
<feature type="signal peptide" evidence="3">
    <location>
        <begin position="1"/>
        <end position="26"/>
    </location>
</feature>
<dbReference type="Gene3D" id="3.40.50.2300">
    <property type="match status" value="2"/>
</dbReference>
<evidence type="ECO:0000259" key="4">
    <source>
        <dbReference type="Pfam" id="PF13458"/>
    </source>
</evidence>
<gene>
    <name evidence="5" type="ORF">GCM10023144_40270</name>
</gene>
<evidence type="ECO:0000256" key="2">
    <source>
        <dbReference type="ARBA" id="ARBA00022729"/>
    </source>
</evidence>
<reference evidence="6" key="1">
    <citation type="journal article" date="2019" name="Int. J. Syst. Evol. Microbiol.">
        <title>The Global Catalogue of Microorganisms (GCM) 10K type strain sequencing project: providing services to taxonomists for standard genome sequencing and annotation.</title>
        <authorList>
            <consortium name="The Broad Institute Genomics Platform"/>
            <consortium name="The Broad Institute Genome Sequencing Center for Infectious Disease"/>
            <person name="Wu L."/>
            <person name="Ma J."/>
        </authorList>
    </citation>
    <scope>NUCLEOTIDE SEQUENCE [LARGE SCALE GENOMIC DNA]</scope>
    <source>
        <strain evidence="6">JCM 17666</strain>
    </source>
</reference>
<keyword evidence="2 3" id="KW-0732">Signal</keyword>
<evidence type="ECO:0000313" key="5">
    <source>
        <dbReference type="EMBL" id="GAA4340500.1"/>
    </source>
</evidence>
<feature type="domain" description="Leucine-binding protein" evidence="4">
    <location>
        <begin position="32"/>
        <end position="369"/>
    </location>
</feature>
<sequence>MRKTPHALMLAAGAALVAGLSAPASAQVSGDTVKIGFLTDISSTYSDNDGQGGVEAIKMAIEDFGGTVNGKKIEFLYADHLNKVDIAASKAREWFDRDGLDMLVGGANSGVGLALAKLSADKKKPFFAVTAATARLTNEECTPYTVHYAYDTVSVARGTAGAIVDQGGKSWYFLTADYAFGTSLEDEATRVIKAKGGKVLGSVKHPVGTSPNFSTLLLQAQASKAQILGLATSGDDLINAVKAANEFGINKTMKLAAVLTHITEINALGLQLTQGMYLTDGWYWDQSDESRAWAKRYFEKMKKMPTAMQAGDYSSVLTYLKAVKAAGTDDGDKVMATLKSTTISDMFTKHGVIRPDGRMVYDMYLRQVKTPAESKYPWDYYKTIKTIPGDEAYTTKAETKCALWK</sequence>
<proteinExistence type="inferred from homology"/>
<dbReference type="EMBL" id="BAABFO010000026">
    <property type="protein sequence ID" value="GAA4340500.1"/>
    <property type="molecule type" value="Genomic_DNA"/>
</dbReference>
<protein>
    <submittedName>
        <fullName evidence="5">ABC transporter substrate-binding protein</fullName>
    </submittedName>
</protein>
<dbReference type="InterPro" id="IPR028082">
    <property type="entry name" value="Peripla_BP_I"/>
</dbReference>
<dbReference type="Proteomes" id="UP001501671">
    <property type="component" value="Unassembled WGS sequence"/>
</dbReference>
<dbReference type="InterPro" id="IPR051010">
    <property type="entry name" value="BCAA_transport"/>
</dbReference>
<dbReference type="SUPFAM" id="SSF53822">
    <property type="entry name" value="Periplasmic binding protein-like I"/>
    <property type="match status" value="1"/>
</dbReference>
<comment type="caution">
    <text evidence="5">The sequence shown here is derived from an EMBL/GenBank/DDBJ whole genome shotgun (WGS) entry which is preliminary data.</text>
</comment>
<dbReference type="CDD" id="cd06327">
    <property type="entry name" value="PBP1_SBP-like"/>
    <property type="match status" value="1"/>
</dbReference>
<feature type="chain" id="PRO_5047162178" evidence="3">
    <location>
        <begin position="27"/>
        <end position="405"/>
    </location>
</feature>